<evidence type="ECO:0000256" key="3">
    <source>
        <dbReference type="ARBA" id="ARBA00022527"/>
    </source>
</evidence>
<sequence>MISSILILQFLQNDGLSTRDGASHQLKSREVESLSYGVSDPHLSSSTEGHFVASMRFGKSTVDSDLHLSSSTRGHPVPNVKSGKIDGVHKVAASSSQIANHSPIVSNGLKTSVRKVVDLFRPSKLSKSLPLGVGSEIAGRCSDKGLFSYEVFVKLYIWNKVELRPCGLMNYGNSCYANAVLQCLAFTHLLLLIFFKDSTPKHSVCFEEAGVNASGSLEEETSLIGLTFGGYLRSKIKCIKVMAVQWTGGPLESFYMSNSLVRLLFKGSGTRATLFNAVGQPLQFPESPVVSSSARDLIKGLLVKEPQHRYWLLRLGDTCIDSSGKAPQEHASTCRWKLGLQCWDRHKAERHPDPADEAKKNESRFLSHILNREK</sequence>
<evidence type="ECO:0000256" key="7">
    <source>
        <dbReference type="ARBA" id="ARBA00022840"/>
    </source>
</evidence>
<dbReference type="GO" id="GO:0004843">
    <property type="term" value="F:cysteine-type deubiquitinase activity"/>
    <property type="evidence" value="ECO:0007669"/>
    <property type="project" value="InterPro"/>
</dbReference>
<comment type="catalytic activity">
    <reaction evidence="9">
        <text>L-seryl-[protein] + ATP = O-phospho-L-seryl-[protein] + ADP + H(+)</text>
        <dbReference type="Rhea" id="RHEA:17989"/>
        <dbReference type="Rhea" id="RHEA-COMP:9863"/>
        <dbReference type="Rhea" id="RHEA-COMP:11604"/>
        <dbReference type="ChEBI" id="CHEBI:15378"/>
        <dbReference type="ChEBI" id="CHEBI:29999"/>
        <dbReference type="ChEBI" id="CHEBI:30616"/>
        <dbReference type="ChEBI" id="CHEBI:83421"/>
        <dbReference type="ChEBI" id="CHEBI:456216"/>
        <dbReference type="EC" id="2.7.11.1"/>
    </reaction>
</comment>
<dbReference type="Pfam" id="PF00443">
    <property type="entry name" value="UCH"/>
    <property type="match status" value="1"/>
</dbReference>
<dbReference type="PROSITE" id="PS00972">
    <property type="entry name" value="USP_1"/>
    <property type="match status" value="1"/>
</dbReference>
<accession>A0A438HCJ6</accession>
<dbReference type="InterPro" id="IPR038765">
    <property type="entry name" value="Papain-like_cys_pep_sf"/>
</dbReference>
<keyword evidence="3" id="KW-0723">Serine/threonine-protein kinase</keyword>
<proteinExistence type="inferred from homology"/>
<evidence type="ECO:0000256" key="9">
    <source>
        <dbReference type="ARBA" id="ARBA00048679"/>
    </source>
</evidence>
<keyword evidence="11" id="KW-0378">Hydrolase</keyword>
<gene>
    <name evidence="11" type="primary">UBP16_1</name>
    <name evidence="11" type="ORF">CK203_050747</name>
</gene>
<evidence type="ECO:0000256" key="2">
    <source>
        <dbReference type="ARBA" id="ARBA00012513"/>
    </source>
</evidence>
<evidence type="ECO:0000256" key="1">
    <source>
        <dbReference type="ARBA" id="ARBA00009085"/>
    </source>
</evidence>
<protein>
    <recommendedName>
        <fullName evidence="2">non-specific serine/threonine protein kinase</fullName>
        <ecNumber evidence="2">2.7.11.1</ecNumber>
    </recommendedName>
</protein>
<evidence type="ECO:0000256" key="4">
    <source>
        <dbReference type="ARBA" id="ARBA00022679"/>
    </source>
</evidence>
<comment type="catalytic activity">
    <reaction evidence="8">
        <text>L-threonyl-[protein] + ATP = O-phospho-L-threonyl-[protein] + ADP + H(+)</text>
        <dbReference type="Rhea" id="RHEA:46608"/>
        <dbReference type="Rhea" id="RHEA-COMP:11060"/>
        <dbReference type="Rhea" id="RHEA-COMP:11605"/>
        <dbReference type="ChEBI" id="CHEBI:15378"/>
        <dbReference type="ChEBI" id="CHEBI:30013"/>
        <dbReference type="ChEBI" id="CHEBI:30616"/>
        <dbReference type="ChEBI" id="CHEBI:61977"/>
        <dbReference type="ChEBI" id="CHEBI:456216"/>
        <dbReference type="EC" id="2.7.11.1"/>
    </reaction>
</comment>
<name>A0A438HCJ6_VITVI</name>
<dbReference type="Gene3D" id="3.90.70.10">
    <property type="entry name" value="Cysteine proteinases"/>
    <property type="match status" value="1"/>
</dbReference>
<dbReference type="GO" id="GO:0005524">
    <property type="term" value="F:ATP binding"/>
    <property type="evidence" value="ECO:0007669"/>
    <property type="project" value="UniProtKB-KW"/>
</dbReference>
<dbReference type="InterPro" id="IPR018200">
    <property type="entry name" value="USP_CS"/>
</dbReference>
<evidence type="ECO:0000256" key="8">
    <source>
        <dbReference type="ARBA" id="ARBA00047899"/>
    </source>
</evidence>
<keyword evidence="6" id="KW-0418">Kinase</keyword>
<dbReference type="GO" id="GO:0016579">
    <property type="term" value="P:protein deubiquitination"/>
    <property type="evidence" value="ECO:0007669"/>
    <property type="project" value="InterPro"/>
</dbReference>
<dbReference type="EC" id="2.7.11.1" evidence="2"/>
<dbReference type="Proteomes" id="UP000288805">
    <property type="component" value="Unassembled WGS sequence"/>
</dbReference>
<reference evidence="11 12" key="1">
    <citation type="journal article" date="2018" name="PLoS Genet.">
        <title>Population sequencing reveals clonal diversity and ancestral inbreeding in the grapevine cultivar Chardonnay.</title>
        <authorList>
            <person name="Roach M.J."/>
            <person name="Johnson D.L."/>
            <person name="Bohlmann J."/>
            <person name="van Vuuren H.J."/>
            <person name="Jones S.J."/>
            <person name="Pretorius I.S."/>
            <person name="Schmidt S.A."/>
            <person name="Borneman A.R."/>
        </authorList>
    </citation>
    <scope>NUCLEOTIDE SEQUENCE [LARGE SCALE GENOMIC DNA]</scope>
    <source>
        <strain evidence="12">cv. Chardonnay</strain>
        <tissue evidence="11">Leaf</tissue>
    </source>
</reference>
<comment type="similarity">
    <text evidence="1">Belongs to the peptidase C19 family.</text>
</comment>
<feature type="domain" description="Peptidase C19 ubiquitin carboxyl-terminal hydrolase" evidence="10">
    <location>
        <begin position="166"/>
        <end position="198"/>
    </location>
</feature>
<dbReference type="EMBL" id="QGNW01000243">
    <property type="protein sequence ID" value="RVW82184.1"/>
    <property type="molecule type" value="Genomic_DNA"/>
</dbReference>
<evidence type="ECO:0000256" key="5">
    <source>
        <dbReference type="ARBA" id="ARBA00022741"/>
    </source>
</evidence>
<dbReference type="SUPFAM" id="SSF54001">
    <property type="entry name" value="Cysteine proteinases"/>
    <property type="match status" value="1"/>
</dbReference>
<dbReference type="InterPro" id="IPR001394">
    <property type="entry name" value="Peptidase_C19_UCH"/>
</dbReference>
<evidence type="ECO:0000259" key="10">
    <source>
        <dbReference type="Pfam" id="PF00443"/>
    </source>
</evidence>
<evidence type="ECO:0000256" key="6">
    <source>
        <dbReference type="ARBA" id="ARBA00022777"/>
    </source>
</evidence>
<evidence type="ECO:0000313" key="11">
    <source>
        <dbReference type="EMBL" id="RVW82184.1"/>
    </source>
</evidence>
<dbReference type="AlphaFoldDB" id="A0A438HCJ6"/>
<dbReference type="CDD" id="cd02257">
    <property type="entry name" value="Peptidase_C19"/>
    <property type="match status" value="1"/>
</dbReference>
<organism evidence="11 12">
    <name type="scientific">Vitis vinifera</name>
    <name type="common">Grape</name>
    <dbReference type="NCBI Taxonomy" id="29760"/>
    <lineage>
        <taxon>Eukaryota</taxon>
        <taxon>Viridiplantae</taxon>
        <taxon>Streptophyta</taxon>
        <taxon>Embryophyta</taxon>
        <taxon>Tracheophyta</taxon>
        <taxon>Spermatophyta</taxon>
        <taxon>Magnoliopsida</taxon>
        <taxon>eudicotyledons</taxon>
        <taxon>Gunneridae</taxon>
        <taxon>Pentapetalae</taxon>
        <taxon>rosids</taxon>
        <taxon>Vitales</taxon>
        <taxon>Vitaceae</taxon>
        <taxon>Viteae</taxon>
        <taxon>Vitis</taxon>
    </lineage>
</organism>
<dbReference type="PANTHER" id="PTHR45637">
    <property type="entry name" value="FLIPPASE KINASE 1-RELATED"/>
    <property type="match status" value="1"/>
</dbReference>
<dbReference type="GO" id="GO:0004674">
    <property type="term" value="F:protein serine/threonine kinase activity"/>
    <property type="evidence" value="ECO:0007669"/>
    <property type="project" value="UniProtKB-KW"/>
</dbReference>
<keyword evidence="7" id="KW-0067">ATP-binding</keyword>
<keyword evidence="4" id="KW-0808">Transferase</keyword>
<keyword evidence="5" id="KW-0547">Nucleotide-binding</keyword>
<comment type="caution">
    <text evidence="11">The sequence shown here is derived from an EMBL/GenBank/DDBJ whole genome shotgun (WGS) entry which is preliminary data.</text>
</comment>
<evidence type="ECO:0000313" key="12">
    <source>
        <dbReference type="Proteomes" id="UP000288805"/>
    </source>
</evidence>